<protein>
    <submittedName>
        <fullName evidence="1">Uncharacterized protein</fullName>
    </submittedName>
</protein>
<evidence type="ECO:0000313" key="2">
    <source>
        <dbReference type="Proteomes" id="UP001472677"/>
    </source>
</evidence>
<gene>
    <name evidence="1" type="ORF">V6N12_058627</name>
</gene>
<sequence>MIGDDAITKEKMQLSRRSDMVVDEELEASKEFVHRTQAARFKIQDSKEICENQDVEVQNETTRIVRGIASRYLLVLEEETQGLQLYIKTWAYLKQSIARMLEEIRRSDDQDFYLP</sequence>
<evidence type="ECO:0000313" key="1">
    <source>
        <dbReference type="EMBL" id="KAK8565052.1"/>
    </source>
</evidence>
<dbReference type="EMBL" id="JBBPBM010000010">
    <property type="protein sequence ID" value="KAK8565052.1"/>
    <property type="molecule type" value="Genomic_DNA"/>
</dbReference>
<proteinExistence type="predicted"/>
<organism evidence="1 2">
    <name type="scientific">Hibiscus sabdariffa</name>
    <name type="common">roselle</name>
    <dbReference type="NCBI Taxonomy" id="183260"/>
    <lineage>
        <taxon>Eukaryota</taxon>
        <taxon>Viridiplantae</taxon>
        <taxon>Streptophyta</taxon>
        <taxon>Embryophyta</taxon>
        <taxon>Tracheophyta</taxon>
        <taxon>Spermatophyta</taxon>
        <taxon>Magnoliopsida</taxon>
        <taxon>eudicotyledons</taxon>
        <taxon>Gunneridae</taxon>
        <taxon>Pentapetalae</taxon>
        <taxon>rosids</taxon>
        <taxon>malvids</taxon>
        <taxon>Malvales</taxon>
        <taxon>Malvaceae</taxon>
        <taxon>Malvoideae</taxon>
        <taxon>Hibiscus</taxon>
    </lineage>
</organism>
<accession>A0ABR2EVD8</accession>
<dbReference type="Proteomes" id="UP001472677">
    <property type="component" value="Unassembled WGS sequence"/>
</dbReference>
<reference evidence="1 2" key="1">
    <citation type="journal article" date="2024" name="G3 (Bethesda)">
        <title>Genome assembly of Hibiscus sabdariffa L. provides insights into metabolisms of medicinal natural products.</title>
        <authorList>
            <person name="Kim T."/>
        </authorList>
    </citation>
    <scope>NUCLEOTIDE SEQUENCE [LARGE SCALE GENOMIC DNA]</scope>
    <source>
        <strain evidence="1">TK-2024</strain>
        <tissue evidence="1">Old leaves</tissue>
    </source>
</reference>
<name>A0ABR2EVD8_9ROSI</name>
<keyword evidence="2" id="KW-1185">Reference proteome</keyword>
<comment type="caution">
    <text evidence="1">The sequence shown here is derived from an EMBL/GenBank/DDBJ whole genome shotgun (WGS) entry which is preliminary data.</text>
</comment>